<dbReference type="InterPro" id="IPR013783">
    <property type="entry name" value="Ig-like_fold"/>
</dbReference>
<dbReference type="RefSeq" id="WP_196411973.1">
    <property type="nucleotide sequence ID" value="NZ_JADQTO010000001.1"/>
</dbReference>
<reference evidence="3" key="1">
    <citation type="submission" date="2020-11" db="EMBL/GenBank/DDBJ databases">
        <title>Isolation and identification of active actinomycetes.</title>
        <authorList>
            <person name="Sun X."/>
        </authorList>
    </citation>
    <scope>NUCLEOTIDE SEQUENCE</scope>
    <source>
        <strain evidence="3">NEAU-A11</strain>
    </source>
</reference>
<evidence type="ECO:0000259" key="2">
    <source>
        <dbReference type="Pfam" id="PF01833"/>
    </source>
</evidence>
<keyword evidence="4" id="KW-1185">Reference proteome</keyword>
<comment type="caution">
    <text evidence="3">The sequence shown here is derived from an EMBL/GenBank/DDBJ whole genome shotgun (WGS) entry which is preliminary data.</text>
</comment>
<dbReference type="Pfam" id="PF01833">
    <property type="entry name" value="TIG"/>
    <property type="match status" value="1"/>
</dbReference>
<feature type="signal peptide" evidence="1">
    <location>
        <begin position="1"/>
        <end position="37"/>
    </location>
</feature>
<dbReference type="InterPro" id="IPR006311">
    <property type="entry name" value="TAT_signal"/>
</dbReference>
<evidence type="ECO:0000313" key="3">
    <source>
        <dbReference type="EMBL" id="MBG0560166.1"/>
    </source>
</evidence>
<dbReference type="GO" id="GO:0005975">
    <property type="term" value="P:carbohydrate metabolic process"/>
    <property type="evidence" value="ECO:0007669"/>
    <property type="project" value="UniProtKB-ARBA"/>
</dbReference>
<feature type="chain" id="PRO_5036897174" evidence="1">
    <location>
        <begin position="38"/>
        <end position="568"/>
    </location>
</feature>
<dbReference type="CDD" id="cd00603">
    <property type="entry name" value="IPT_PCSR"/>
    <property type="match status" value="1"/>
</dbReference>
<gene>
    <name evidence="3" type="ORF">I4J89_01630</name>
</gene>
<keyword evidence="1" id="KW-0732">Signal</keyword>
<dbReference type="EMBL" id="JADQTO010000001">
    <property type="protein sequence ID" value="MBG0560166.1"/>
    <property type="molecule type" value="Genomic_DNA"/>
</dbReference>
<evidence type="ECO:0000256" key="1">
    <source>
        <dbReference type="SAM" id="SignalP"/>
    </source>
</evidence>
<protein>
    <submittedName>
        <fullName evidence="3">IPT/TIG domain-containing protein</fullName>
    </submittedName>
</protein>
<dbReference type="SUPFAM" id="SSF81296">
    <property type="entry name" value="E set domains"/>
    <property type="match status" value="1"/>
</dbReference>
<organism evidence="3 4">
    <name type="scientific">Actinoplanes aureus</name>
    <dbReference type="NCBI Taxonomy" id="2792083"/>
    <lineage>
        <taxon>Bacteria</taxon>
        <taxon>Bacillati</taxon>
        <taxon>Actinomycetota</taxon>
        <taxon>Actinomycetes</taxon>
        <taxon>Micromonosporales</taxon>
        <taxon>Micromonosporaceae</taxon>
        <taxon>Actinoplanes</taxon>
    </lineage>
</organism>
<dbReference type="Proteomes" id="UP000598146">
    <property type="component" value="Unassembled WGS sequence"/>
</dbReference>
<dbReference type="InterPro" id="IPR002909">
    <property type="entry name" value="IPT_dom"/>
</dbReference>
<dbReference type="AlphaFoldDB" id="A0A931C300"/>
<dbReference type="Gene3D" id="2.60.40.10">
    <property type="entry name" value="Immunoglobulins"/>
    <property type="match status" value="1"/>
</dbReference>
<accession>A0A931C300</accession>
<name>A0A931C300_9ACTN</name>
<evidence type="ECO:0000313" key="4">
    <source>
        <dbReference type="Proteomes" id="UP000598146"/>
    </source>
</evidence>
<dbReference type="PROSITE" id="PS51318">
    <property type="entry name" value="TAT"/>
    <property type="match status" value="1"/>
</dbReference>
<proteinExistence type="predicted"/>
<sequence length="568" mass="56856">MRKSKTRIETRRAVRAGLATAATAVVVLGATALPAQAAAVTLTLSNASGANTGGNSFTGTSTTPWLTGYTAPVAYFGQAACQQTWTTARYSSNVLPSASNTGIVAAETTKKVSNNKVAVSIKAAAAGTTGANIDLSDYGAAGGTTRYNVCIYGSATDASPLVGTASYSVVAAATLAAISPTSGPAMGGTQITVTGTNLPTTAGSITATLGGLPLTVQPGANNYFTATVPKASPQNDADLIIETTAGTLRMNDAFDFVNGTTVTPNTAPSTRNFVDIDMYGSGFLNYTFGWTLPDAKVYLVNGNYNPADSANKKTRPQTSECIDVLVIDDTELICTLVLSQTTADATLPSATTENDANYTTGGTTIAAANATTAIATLGGTTTLTVPGGGLTQADVGEEVTGLYVDEAVDAAIAADTVITAVNAAGTVATLSTAGTIGTSGNFHSITIGADARATTGISIAAIGSRTVTSATPMFYAGDVGDRIIDATEIAPGTVITAVASDRLSATISKPALGTLSAVATTTIQPSTPVPDGSYNLTVVSSGSRAAQTASTYLESVVASGSSFTVAEF</sequence>
<feature type="domain" description="IPT/TIG" evidence="2">
    <location>
        <begin position="175"/>
        <end position="236"/>
    </location>
</feature>
<dbReference type="InterPro" id="IPR014756">
    <property type="entry name" value="Ig_E-set"/>
</dbReference>